<feature type="region of interest" description="Disordered" evidence="3">
    <location>
        <begin position="36"/>
        <end position="57"/>
    </location>
</feature>
<evidence type="ECO:0000256" key="2">
    <source>
        <dbReference type="ARBA" id="ARBA00006727"/>
    </source>
</evidence>
<dbReference type="InterPro" id="IPR011701">
    <property type="entry name" value="MFS"/>
</dbReference>
<organism evidence="5 6">
    <name type="scientific">Cerrena zonata</name>
    <dbReference type="NCBI Taxonomy" id="2478898"/>
    <lineage>
        <taxon>Eukaryota</taxon>
        <taxon>Fungi</taxon>
        <taxon>Dikarya</taxon>
        <taxon>Basidiomycota</taxon>
        <taxon>Agaricomycotina</taxon>
        <taxon>Agaricomycetes</taxon>
        <taxon>Polyporales</taxon>
        <taxon>Cerrenaceae</taxon>
        <taxon>Cerrena</taxon>
    </lineage>
</organism>
<dbReference type="InterPro" id="IPR036259">
    <property type="entry name" value="MFS_trans_sf"/>
</dbReference>
<dbReference type="PANTHER" id="PTHR11360:SF287">
    <property type="entry name" value="MFS MONOCARBOXYLATE TRANSPORTER"/>
    <property type="match status" value="1"/>
</dbReference>
<keyword evidence="4" id="KW-0812">Transmembrane</keyword>
<dbReference type="Gene3D" id="1.20.1250.20">
    <property type="entry name" value="MFS general substrate transporter like domains"/>
    <property type="match status" value="2"/>
</dbReference>
<feature type="transmembrane region" description="Helical" evidence="4">
    <location>
        <begin position="119"/>
        <end position="139"/>
    </location>
</feature>
<feature type="compositionally biased region" description="Polar residues" evidence="3">
    <location>
        <begin position="40"/>
        <end position="49"/>
    </location>
</feature>
<dbReference type="PANTHER" id="PTHR11360">
    <property type="entry name" value="MONOCARBOXYLATE TRANSPORTER"/>
    <property type="match status" value="1"/>
</dbReference>
<reference evidence="5 6" key="1">
    <citation type="submission" date="2022-09" db="EMBL/GenBank/DDBJ databases">
        <authorList>
            <person name="Palmer J.M."/>
        </authorList>
    </citation>
    <scope>NUCLEOTIDE SEQUENCE [LARGE SCALE GENOMIC DNA]</scope>
    <source>
        <strain evidence="5 6">DSM 7382</strain>
    </source>
</reference>
<evidence type="ECO:0000256" key="4">
    <source>
        <dbReference type="SAM" id="Phobius"/>
    </source>
</evidence>
<evidence type="ECO:0000256" key="3">
    <source>
        <dbReference type="SAM" id="MobiDB-lite"/>
    </source>
</evidence>
<dbReference type="EMBL" id="JASBNA010000006">
    <property type="protein sequence ID" value="KAK7691150.1"/>
    <property type="molecule type" value="Genomic_DNA"/>
</dbReference>
<comment type="subcellular location">
    <subcellularLocation>
        <location evidence="1">Membrane</location>
        <topology evidence="1">Multi-pass membrane protein</topology>
    </subcellularLocation>
</comment>
<gene>
    <name evidence="5" type="ORF">QCA50_006253</name>
</gene>
<dbReference type="Pfam" id="PF07690">
    <property type="entry name" value="MFS_1"/>
    <property type="match status" value="1"/>
</dbReference>
<dbReference type="GO" id="GO:0016020">
    <property type="term" value="C:membrane"/>
    <property type="evidence" value="ECO:0007669"/>
    <property type="project" value="UniProtKB-SubCell"/>
</dbReference>
<feature type="transmembrane region" description="Helical" evidence="4">
    <location>
        <begin position="349"/>
        <end position="370"/>
    </location>
</feature>
<name>A0AAW0GPI6_9APHY</name>
<dbReference type="AlphaFoldDB" id="A0AAW0GPI6"/>
<keyword evidence="4" id="KW-1133">Transmembrane helix</keyword>
<dbReference type="Proteomes" id="UP001385951">
    <property type="component" value="Unassembled WGS sequence"/>
</dbReference>
<dbReference type="SUPFAM" id="SSF103473">
    <property type="entry name" value="MFS general substrate transporter"/>
    <property type="match status" value="1"/>
</dbReference>
<keyword evidence="6" id="KW-1185">Reference proteome</keyword>
<comment type="similarity">
    <text evidence="2">Belongs to the major facilitator superfamily. Monocarboxylate porter (TC 2.A.1.13) family.</text>
</comment>
<dbReference type="InterPro" id="IPR050327">
    <property type="entry name" value="Proton-linked_MCT"/>
</dbReference>
<comment type="caution">
    <text evidence="5">The sequence shown here is derived from an EMBL/GenBank/DDBJ whole genome shotgun (WGS) entry which is preliminary data.</text>
</comment>
<feature type="transmembrane region" description="Helical" evidence="4">
    <location>
        <begin position="281"/>
        <end position="302"/>
    </location>
</feature>
<keyword evidence="4" id="KW-0472">Membrane</keyword>
<feature type="transmembrane region" description="Helical" evidence="4">
    <location>
        <begin position="240"/>
        <end position="260"/>
    </location>
</feature>
<evidence type="ECO:0008006" key="7">
    <source>
        <dbReference type="Google" id="ProtNLM"/>
    </source>
</evidence>
<feature type="transmembrane region" description="Helical" evidence="4">
    <location>
        <begin position="461"/>
        <end position="481"/>
    </location>
</feature>
<protein>
    <recommendedName>
        <fullName evidence="7">MFS general substrate transporter</fullName>
    </recommendedName>
</protein>
<dbReference type="GO" id="GO:0022857">
    <property type="term" value="F:transmembrane transporter activity"/>
    <property type="evidence" value="ECO:0007669"/>
    <property type="project" value="InterPro"/>
</dbReference>
<evidence type="ECO:0000256" key="1">
    <source>
        <dbReference type="ARBA" id="ARBA00004141"/>
    </source>
</evidence>
<evidence type="ECO:0000313" key="6">
    <source>
        <dbReference type="Proteomes" id="UP001385951"/>
    </source>
</evidence>
<evidence type="ECO:0000313" key="5">
    <source>
        <dbReference type="EMBL" id="KAK7691150.1"/>
    </source>
</evidence>
<proteinExistence type="inferred from homology"/>
<feature type="transmembrane region" description="Helical" evidence="4">
    <location>
        <begin position="208"/>
        <end position="228"/>
    </location>
</feature>
<feature type="transmembrane region" description="Helical" evidence="4">
    <location>
        <begin position="376"/>
        <end position="398"/>
    </location>
</feature>
<feature type="transmembrane region" description="Helical" evidence="4">
    <location>
        <begin position="151"/>
        <end position="169"/>
    </location>
</feature>
<accession>A0AAW0GPI6</accession>
<feature type="transmembrane region" description="Helical" evidence="4">
    <location>
        <begin position="175"/>
        <end position="196"/>
    </location>
</feature>
<sequence>MIMVNRIHNSAAPFEGTMPLESSDSKSITTIALEVLPSGPESSGPSRQGSALGLTESDSTEFNGFSLPPVDEGFGAWTFLGSAFIVESLTWGIPDTYGVFLQRYLQDEKFMSQPHAGTLLPLIGTLASGIMYCTGPIVYPYTARYPSHRLIALWVGIAMCVSALIGASFTSDVRILIALQGVLYGIGASLLYAPCISFMAEWFVARRGLANGIIFCGTAVGGLVLPIVEPRLISAYGTSSTLRILGVAMAVVLVPLLPFLKGRLPNIKQTHGPTPRSNKSIFGFGFAMLMGVNTVQSLAYFVPLVWLPTFASELNVSSSKSSLVLSVLNTASLFSRLTLGYLSDKTDSWFLAFASTFSSCIVVFLLWGVASSTLGGLIAFGLIFGFCGCGWACLWTGLMRDLTKDDHLLAISMFGYLNFSRGIGSIVSTPIATAFQHGHSLVETTRAKVGFDVGGGRFREVIIYTGLCFAAGSIMTLYGWVFGFEGKPFTAKKGFLKVWKLQNPMA</sequence>